<name>A0ABU8U8A9_9ACTN</name>
<evidence type="ECO:0000313" key="2">
    <source>
        <dbReference type="Proteomes" id="UP001382904"/>
    </source>
</evidence>
<comment type="caution">
    <text evidence="1">The sequence shown here is derived from an EMBL/GenBank/DDBJ whole genome shotgun (WGS) entry which is preliminary data.</text>
</comment>
<evidence type="ECO:0000313" key="1">
    <source>
        <dbReference type="EMBL" id="MEJ8644116.1"/>
    </source>
</evidence>
<dbReference type="EMBL" id="JBBKAM010000002">
    <property type="protein sequence ID" value="MEJ8644116.1"/>
    <property type="molecule type" value="Genomic_DNA"/>
</dbReference>
<dbReference type="Proteomes" id="UP001382904">
    <property type="component" value="Unassembled WGS sequence"/>
</dbReference>
<gene>
    <name evidence="1" type="ORF">WKI68_27865</name>
</gene>
<protein>
    <submittedName>
        <fullName evidence="1">Uncharacterized protein</fullName>
    </submittedName>
</protein>
<sequence>MDAPAEVRLSADWKEANCRILVDGQGRFSALATRKPAGLNMPFGPAIEKSNPEALPYAGNSRLWDSGAAVVLNCKGPTDSFDLDLFVNASVPATLKQEDRRPTFAALMKKFMDLAKQQNQCGT</sequence>
<reference evidence="1 2" key="1">
    <citation type="submission" date="2024-03" db="EMBL/GenBank/DDBJ databases">
        <title>Novel Streptomyces species of biotechnological and ecological value are a feature of Machair soil.</title>
        <authorList>
            <person name="Prole J.R."/>
            <person name="Goodfellow M."/>
            <person name="Allenby N."/>
            <person name="Ward A.C."/>
        </authorList>
    </citation>
    <scope>NUCLEOTIDE SEQUENCE [LARGE SCALE GENOMIC DNA]</scope>
    <source>
        <strain evidence="1 2">MS1.HAVA.3</strain>
    </source>
</reference>
<proteinExistence type="predicted"/>
<organism evidence="1 2">
    <name type="scientific">Streptomyces caledonius</name>
    <dbReference type="NCBI Taxonomy" id="3134107"/>
    <lineage>
        <taxon>Bacteria</taxon>
        <taxon>Bacillati</taxon>
        <taxon>Actinomycetota</taxon>
        <taxon>Actinomycetes</taxon>
        <taxon>Kitasatosporales</taxon>
        <taxon>Streptomycetaceae</taxon>
        <taxon>Streptomyces</taxon>
    </lineage>
</organism>
<accession>A0ABU8U8A9</accession>
<keyword evidence="2" id="KW-1185">Reference proteome</keyword>